<dbReference type="InterPro" id="IPR000914">
    <property type="entry name" value="SBP_5_dom"/>
</dbReference>
<accession>A0ABY2BLL5</accession>
<dbReference type="InterPro" id="IPR039424">
    <property type="entry name" value="SBP_5"/>
</dbReference>
<dbReference type="CDD" id="cd00995">
    <property type="entry name" value="PBP2_NikA_DppA_OppA_like"/>
    <property type="match status" value="1"/>
</dbReference>
<dbReference type="PROSITE" id="PS51257">
    <property type="entry name" value="PROKAR_LIPOPROTEIN"/>
    <property type="match status" value="1"/>
</dbReference>
<dbReference type="Pfam" id="PF00496">
    <property type="entry name" value="SBP_bac_5"/>
    <property type="match status" value="1"/>
</dbReference>
<organism evidence="8 9">
    <name type="scientific">Kribbella orskensis</name>
    <dbReference type="NCBI Taxonomy" id="2512216"/>
    <lineage>
        <taxon>Bacteria</taxon>
        <taxon>Bacillati</taxon>
        <taxon>Actinomycetota</taxon>
        <taxon>Actinomycetes</taxon>
        <taxon>Propionibacteriales</taxon>
        <taxon>Kribbellaceae</taxon>
        <taxon>Kribbella</taxon>
    </lineage>
</organism>
<evidence type="ECO:0000256" key="4">
    <source>
        <dbReference type="ARBA" id="ARBA00022729"/>
    </source>
</evidence>
<feature type="signal peptide" evidence="6">
    <location>
        <begin position="1"/>
        <end position="27"/>
    </location>
</feature>
<evidence type="ECO:0000256" key="2">
    <source>
        <dbReference type="ARBA" id="ARBA00005695"/>
    </source>
</evidence>
<dbReference type="PANTHER" id="PTHR30290">
    <property type="entry name" value="PERIPLASMIC BINDING COMPONENT OF ABC TRANSPORTER"/>
    <property type="match status" value="1"/>
</dbReference>
<dbReference type="PANTHER" id="PTHR30290:SF10">
    <property type="entry name" value="PERIPLASMIC OLIGOPEPTIDE-BINDING PROTEIN-RELATED"/>
    <property type="match status" value="1"/>
</dbReference>
<dbReference type="Gene3D" id="3.40.190.10">
    <property type="entry name" value="Periplasmic binding protein-like II"/>
    <property type="match status" value="1"/>
</dbReference>
<feature type="compositionally biased region" description="Basic and acidic residues" evidence="5">
    <location>
        <begin position="30"/>
        <end position="40"/>
    </location>
</feature>
<evidence type="ECO:0000256" key="3">
    <source>
        <dbReference type="ARBA" id="ARBA00022448"/>
    </source>
</evidence>
<evidence type="ECO:0000256" key="1">
    <source>
        <dbReference type="ARBA" id="ARBA00004196"/>
    </source>
</evidence>
<sequence>MKLRHRPLLVPTLIASVLFATSCGFGAHEPATDEADRPHTGDTGGRKPVPTIRLLTKTAANDPTRFEMARMIVEAWRGAGIPAELLPLDDAQINSRTFLGKDYDVALVSYGPTPERLDPENLLSRFASRNATSDGNNLSLFKNNKYDELYQAQNQAADADSRRKAVLDAQRIVYDELPAVPLLYPKVGAAYRSDRWDGIKPALGYPVFNIWNTTQATPKDGRDVLVVGTTFDPPTLNPVVAETLESQIPISLLYDTALAVGPDGKTVQRAADDVQVQGATVTVKLRDGLTFSDGKPVTADDFAFSAAYLRDHGAPLYSAGLKNVKSATANGLTATLTLAGPAAHFADVTLTQMPILPRHVWASIADPAKAANASPIGSGPFVLKQRRLGSSLSFVANRNHYDPPKVARLELTILGTFDAGVGALKSGEIDLYDDVQPALQYESLRNTPGVTVVETQSHGWRGLHFNTSREPGNDKYFRQALASLVPYEDLIDVVLKGGADRGGSVIAPVLGQWHDSSLKPFEEDRDKAMNALREAGYAFGPDGKLYFPAADADKRKLSCSRQDC</sequence>
<dbReference type="EMBL" id="SLWM01000005">
    <property type="protein sequence ID" value="TCO24009.1"/>
    <property type="molecule type" value="Genomic_DNA"/>
</dbReference>
<dbReference type="Gene3D" id="3.10.105.10">
    <property type="entry name" value="Dipeptide-binding Protein, Domain 3"/>
    <property type="match status" value="2"/>
</dbReference>
<keyword evidence="9" id="KW-1185">Reference proteome</keyword>
<evidence type="ECO:0000256" key="6">
    <source>
        <dbReference type="SAM" id="SignalP"/>
    </source>
</evidence>
<evidence type="ECO:0000313" key="8">
    <source>
        <dbReference type="EMBL" id="TCO24009.1"/>
    </source>
</evidence>
<evidence type="ECO:0000259" key="7">
    <source>
        <dbReference type="Pfam" id="PF00496"/>
    </source>
</evidence>
<comment type="caution">
    <text evidence="8">The sequence shown here is derived from an EMBL/GenBank/DDBJ whole genome shotgun (WGS) entry which is preliminary data.</text>
</comment>
<feature type="domain" description="Solute-binding protein family 5" evidence="7">
    <location>
        <begin position="273"/>
        <end position="545"/>
    </location>
</feature>
<evidence type="ECO:0000313" key="9">
    <source>
        <dbReference type="Proteomes" id="UP000295818"/>
    </source>
</evidence>
<feature type="chain" id="PRO_5045266960" evidence="6">
    <location>
        <begin position="28"/>
        <end position="564"/>
    </location>
</feature>
<dbReference type="SUPFAM" id="SSF53850">
    <property type="entry name" value="Periplasmic binding protein-like II"/>
    <property type="match status" value="2"/>
</dbReference>
<evidence type="ECO:0000256" key="5">
    <source>
        <dbReference type="SAM" id="MobiDB-lite"/>
    </source>
</evidence>
<keyword evidence="4 6" id="KW-0732">Signal</keyword>
<comment type="subcellular location">
    <subcellularLocation>
        <location evidence="1">Cell envelope</location>
    </subcellularLocation>
</comment>
<gene>
    <name evidence="8" type="ORF">EV644_10539</name>
</gene>
<protein>
    <submittedName>
        <fullName evidence="8">Peptide/nickel transport system substrate-binding protein</fullName>
    </submittedName>
</protein>
<keyword evidence="3" id="KW-0813">Transport</keyword>
<name>A0ABY2BLL5_9ACTN</name>
<dbReference type="Proteomes" id="UP000295818">
    <property type="component" value="Unassembled WGS sequence"/>
</dbReference>
<reference evidence="8 9" key="1">
    <citation type="journal article" date="2015" name="Stand. Genomic Sci.">
        <title>Genomic Encyclopedia of Bacterial and Archaeal Type Strains, Phase III: the genomes of soil and plant-associated and newly described type strains.</title>
        <authorList>
            <person name="Whitman W.B."/>
            <person name="Woyke T."/>
            <person name="Klenk H.P."/>
            <person name="Zhou Y."/>
            <person name="Lilburn T.G."/>
            <person name="Beck B.J."/>
            <person name="De Vos P."/>
            <person name="Vandamme P."/>
            <person name="Eisen J.A."/>
            <person name="Garrity G."/>
            <person name="Hugenholtz P."/>
            <person name="Kyrpides N.C."/>
        </authorList>
    </citation>
    <scope>NUCLEOTIDE SEQUENCE [LARGE SCALE GENOMIC DNA]</scope>
    <source>
        <strain evidence="8 9">VKM Ac-2538</strain>
    </source>
</reference>
<feature type="region of interest" description="Disordered" evidence="5">
    <location>
        <begin position="30"/>
        <end position="49"/>
    </location>
</feature>
<proteinExistence type="inferred from homology"/>
<dbReference type="RefSeq" id="WP_132188987.1">
    <property type="nucleotide sequence ID" value="NZ_SLWM01000005.1"/>
</dbReference>
<comment type="similarity">
    <text evidence="2">Belongs to the bacterial solute-binding protein 5 family.</text>
</comment>